<evidence type="ECO:0000313" key="2">
    <source>
        <dbReference type="EMBL" id="GFH47904.1"/>
    </source>
</evidence>
<dbReference type="PANTHER" id="PTHR12875">
    <property type="entry name" value="GOLGI TO ER TRAFFIC PROTEIN 4 HOMOLOG"/>
    <property type="match status" value="1"/>
</dbReference>
<proteinExistence type="inferred from homology"/>
<dbReference type="InterPro" id="IPR011990">
    <property type="entry name" value="TPR-like_helical_dom_sf"/>
</dbReference>
<keyword evidence="3" id="KW-1185">Reference proteome</keyword>
<protein>
    <submittedName>
        <fullName evidence="2">Uncharacterized protein</fullName>
    </submittedName>
</protein>
<dbReference type="Gene3D" id="1.25.40.10">
    <property type="entry name" value="Tetratricopeptide repeat domain"/>
    <property type="match status" value="1"/>
</dbReference>
<sequence>MSAAAARRRKQLAAKAALASQGGTDPITEKMNQLLAPDSIDEETAYEALQLAQSQLRKSVKAGEFVKATVTYGYDVCVSLLDKHSKAAVASQLLVQLAQTLTETHTACDGAWIERIQKLDKAYVTAVGAVESSVEQKRLYRLHKKFLKSILAWSEVLGDVTLGALEIHELIANHAWFLSEHCSNASKDDEDGEEFTKVALTSESVTHYALAEKPLVILDKLSGLPDPTDRELKEKHVCPPAAREALLTRAILVFVTMENIRDAHILLKEYIGKVEKRDLEALKKSYMSKTDKKAPNHIVFLSMLLSIVRKDKKTGPLYTWLLKGFSNSELAKMYKPEILKGYTTKIGRIYFDIQPPPSMMATLENMMSMMGGGGLGGMGGMPPMDPAMMAQMMGGMGGMR</sequence>
<dbReference type="PANTHER" id="PTHR12875:SF0">
    <property type="entry name" value="GOLGI TO ER TRAFFIC PROTEIN 4 HOMOLOG"/>
    <property type="match status" value="1"/>
</dbReference>
<gene>
    <name evidence="2" type="ORF">CTEN210_04380</name>
</gene>
<accession>A0AAD3CLI9</accession>
<dbReference type="InterPro" id="IPR007317">
    <property type="entry name" value="GET4"/>
</dbReference>
<evidence type="ECO:0000313" key="3">
    <source>
        <dbReference type="Proteomes" id="UP001054902"/>
    </source>
</evidence>
<organism evidence="2 3">
    <name type="scientific">Chaetoceros tenuissimus</name>
    <dbReference type="NCBI Taxonomy" id="426638"/>
    <lineage>
        <taxon>Eukaryota</taxon>
        <taxon>Sar</taxon>
        <taxon>Stramenopiles</taxon>
        <taxon>Ochrophyta</taxon>
        <taxon>Bacillariophyta</taxon>
        <taxon>Coscinodiscophyceae</taxon>
        <taxon>Chaetocerotophycidae</taxon>
        <taxon>Chaetocerotales</taxon>
        <taxon>Chaetocerotaceae</taxon>
        <taxon>Chaetoceros</taxon>
    </lineage>
</organism>
<evidence type="ECO:0000256" key="1">
    <source>
        <dbReference type="ARBA" id="ARBA00005351"/>
    </source>
</evidence>
<comment type="similarity">
    <text evidence="1">Belongs to the GET4 family.</text>
</comment>
<dbReference type="GO" id="GO:0045048">
    <property type="term" value="P:protein insertion into ER membrane"/>
    <property type="evidence" value="ECO:0007669"/>
    <property type="project" value="InterPro"/>
</dbReference>
<dbReference type="Proteomes" id="UP001054902">
    <property type="component" value="Unassembled WGS sequence"/>
</dbReference>
<name>A0AAD3CLI9_9STRA</name>
<dbReference type="GO" id="GO:0005829">
    <property type="term" value="C:cytosol"/>
    <property type="evidence" value="ECO:0007669"/>
    <property type="project" value="TreeGrafter"/>
</dbReference>
<dbReference type="AlphaFoldDB" id="A0AAD3CLI9"/>
<dbReference type="EMBL" id="BLLK01000025">
    <property type="protein sequence ID" value="GFH47904.1"/>
    <property type="molecule type" value="Genomic_DNA"/>
</dbReference>
<dbReference type="Pfam" id="PF04190">
    <property type="entry name" value="GET4"/>
    <property type="match status" value="1"/>
</dbReference>
<reference evidence="2 3" key="1">
    <citation type="journal article" date="2021" name="Sci. Rep.">
        <title>The genome of the diatom Chaetoceros tenuissimus carries an ancient integrated fragment of an extant virus.</title>
        <authorList>
            <person name="Hongo Y."/>
            <person name="Kimura K."/>
            <person name="Takaki Y."/>
            <person name="Yoshida Y."/>
            <person name="Baba S."/>
            <person name="Kobayashi G."/>
            <person name="Nagasaki K."/>
            <person name="Hano T."/>
            <person name="Tomaru Y."/>
        </authorList>
    </citation>
    <scope>NUCLEOTIDE SEQUENCE [LARGE SCALE GENOMIC DNA]</scope>
    <source>
        <strain evidence="2 3">NIES-3715</strain>
    </source>
</reference>
<comment type="caution">
    <text evidence="2">The sequence shown here is derived from an EMBL/GenBank/DDBJ whole genome shotgun (WGS) entry which is preliminary data.</text>
</comment>